<evidence type="ECO:0000256" key="2">
    <source>
        <dbReference type="ARBA" id="ARBA00022801"/>
    </source>
</evidence>
<organism evidence="5 6">
    <name type="scientific">Sphingomonas rhizophila</name>
    <dbReference type="NCBI Taxonomy" id="2071607"/>
    <lineage>
        <taxon>Bacteria</taxon>
        <taxon>Pseudomonadati</taxon>
        <taxon>Pseudomonadota</taxon>
        <taxon>Alphaproteobacteria</taxon>
        <taxon>Sphingomonadales</taxon>
        <taxon>Sphingomonadaceae</taxon>
        <taxon>Sphingomonas</taxon>
    </lineage>
</organism>
<dbReference type="InterPro" id="IPR050309">
    <property type="entry name" value="Type-B_Carboxylest/Lipase"/>
</dbReference>
<comment type="similarity">
    <text evidence="1 3">Belongs to the type-B carboxylesterase/lipase family.</text>
</comment>
<dbReference type="KEGG" id="srhi:H9L12_00380"/>
<accession>A0A7G9SBD0</accession>
<dbReference type="InterPro" id="IPR019826">
    <property type="entry name" value="Carboxylesterase_B_AS"/>
</dbReference>
<gene>
    <name evidence="5" type="ORF">H9L12_00380</name>
</gene>
<dbReference type="PROSITE" id="PS00122">
    <property type="entry name" value="CARBOXYLESTERASE_B_1"/>
    <property type="match status" value="1"/>
</dbReference>
<feature type="chain" id="PRO_5029039382" description="Carboxylic ester hydrolase" evidence="3">
    <location>
        <begin position="20"/>
        <end position="487"/>
    </location>
</feature>
<feature type="domain" description="Carboxylesterase type B" evidence="4">
    <location>
        <begin position="19"/>
        <end position="472"/>
    </location>
</feature>
<keyword evidence="2 3" id="KW-0378">Hydrolase</keyword>
<dbReference type="SUPFAM" id="SSF53474">
    <property type="entry name" value="alpha/beta-Hydrolases"/>
    <property type="match status" value="1"/>
</dbReference>
<dbReference type="InterPro" id="IPR029058">
    <property type="entry name" value="AB_hydrolase_fold"/>
</dbReference>
<dbReference type="PANTHER" id="PTHR11559">
    <property type="entry name" value="CARBOXYLESTERASE"/>
    <property type="match status" value="1"/>
</dbReference>
<feature type="signal peptide" evidence="3">
    <location>
        <begin position="1"/>
        <end position="19"/>
    </location>
</feature>
<sequence>MLRFLFLSLSALISTTAHAQVVQTASGQVQGSPHNGGVIFRGIPFAAPPIGALRWRAPQAAVPWTGVRAPVAQPKSCLQNDYGWNRGDFLIGSEDCLTLDVRTPSLTGKRAVLVWIHGGSNRAGGPNDIVTANLGPDIVVVGVRYRLGIFGFLSHRQAAAEGGGASGNYGLMDQIAALQWVNRNIPRFGGDPARVTIAGESAGSQDTSLLLASPAARGLFAQAIMESGTPGFGLPFRPLEDALRLGDQLDWLMASGGDILRLREMSAPALLAADKQLHDDALEADDYLWLRTTIDGRVLPASPDRLLRTAPPRPVIVGSNALELDLPGGRVRRDAFIAKAFGRNDAFARSFYKASEPDPEPHPRLGTLDQQIATDVTFRCPAGTLSRLLAATGSRVWRYEFDAAPGGGRTTHALEIGYAFGDRELKPGLSLKPYWVNFITTGNPNGRGLPEWPRFDGKDRKHVLFDADGATIRGDLRPEICSKLERL</sequence>
<keyword evidence="6" id="KW-1185">Reference proteome</keyword>
<evidence type="ECO:0000313" key="5">
    <source>
        <dbReference type="EMBL" id="QNN65155.1"/>
    </source>
</evidence>
<dbReference type="RefSeq" id="WP_187542152.1">
    <property type="nucleotide sequence ID" value="NZ_CP060717.1"/>
</dbReference>
<evidence type="ECO:0000313" key="6">
    <source>
        <dbReference type="Proteomes" id="UP000515955"/>
    </source>
</evidence>
<dbReference type="Proteomes" id="UP000515955">
    <property type="component" value="Chromosome"/>
</dbReference>
<evidence type="ECO:0000256" key="1">
    <source>
        <dbReference type="ARBA" id="ARBA00005964"/>
    </source>
</evidence>
<dbReference type="Pfam" id="PF00135">
    <property type="entry name" value="COesterase"/>
    <property type="match status" value="1"/>
</dbReference>
<dbReference type="InterPro" id="IPR002018">
    <property type="entry name" value="CarbesteraseB"/>
</dbReference>
<dbReference type="EMBL" id="CP060717">
    <property type="protein sequence ID" value="QNN65155.1"/>
    <property type="molecule type" value="Genomic_DNA"/>
</dbReference>
<dbReference type="Gene3D" id="3.40.50.1820">
    <property type="entry name" value="alpha/beta hydrolase"/>
    <property type="match status" value="1"/>
</dbReference>
<dbReference type="GO" id="GO:0016787">
    <property type="term" value="F:hydrolase activity"/>
    <property type="evidence" value="ECO:0007669"/>
    <property type="project" value="UniProtKB-KW"/>
</dbReference>
<protein>
    <recommendedName>
        <fullName evidence="3">Carboxylic ester hydrolase</fullName>
        <ecNumber evidence="3">3.1.1.-</ecNumber>
    </recommendedName>
</protein>
<proteinExistence type="inferred from homology"/>
<evidence type="ECO:0000256" key="3">
    <source>
        <dbReference type="RuleBase" id="RU361235"/>
    </source>
</evidence>
<name>A0A7G9SBD0_9SPHN</name>
<reference evidence="5 6" key="1">
    <citation type="submission" date="2020-08" db="EMBL/GenBank/DDBJ databases">
        <title>Genome sequence of Sphingomonas rhizophila KACC 19189T.</title>
        <authorList>
            <person name="Hyun D.-W."/>
            <person name="Bae J.-W."/>
        </authorList>
    </citation>
    <scope>NUCLEOTIDE SEQUENCE [LARGE SCALE GENOMIC DNA]</scope>
    <source>
        <strain evidence="5 6">KACC 19189</strain>
    </source>
</reference>
<keyword evidence="3" id="KW-0732">Signal</keyword>
<evidence type="ECO:0000259" key="4">
    <source>
        <dbReference type="Pfam" id="PF00135"/>
    </source>
</evidence>
<dbReference type="EC" id="3.1.1.-" evidence="3"/>
<dbReference type="AlphaFoldDB" id="A0A7G9SBD0"/>